<dbReference type="InterPro" id="IPR033889">
    <property type="entry name" value="LanC"/>
</dbReference>
<keyword evidence="2" id="KW-1185">Reference proteome</keyword>
<dbReference type="RefSeq" id="WP_284133160.1">
    <property type="nucleotide sequence ID" value="NZ_JASKYM010000006.1"/>
</dbReference>
<dbReference type="EMBL" id="JASKYM010000006">
    <property type="protein sequence ID" value="MDK2564231.1"/>
    <property type="molecule type" value="Genomic_DNA"/>
</dbReference>
<dbReference type="SMART" id="SM01260">
    <property type="entry name" value="LANC_like"/>
    <property type="match status" value="1"/>
</dbReference>
<dbReference type="PRINTS" id="PR01953">
    <property type="entry name" value="SPACPROTEIN"/>
</dbReference>
<dbReference type="Gene3D" id="1.50.10.20">
    <property type="match status" value="1"/>
</dbReference>
<comment type="caution">
    <text evidence="1">The sequence shown here is derived from an EMBL/GenBank/DDBJ whole genome shotgun (WGS) entry which is preliminary data.</text>
</comment>
<dbReference type="InterPro" id="IPR007822">
    <property type="entry name" value="LANC-like"/>
</dbReference>
<dbReference type="Pfam" id="PF05147">
    <property type="entry name" value="LANC_like"/>
    <property type="match status" value="1"/>
</dbReference>
<organism evidence="1 2">
    <name type="scientific">Romboutsia sedimentorum</name>
    <dbReference type="NCBI Taxonomy" id="1368474"/>
    <lineage>
        <taxon>Bacteria</taxon>
        <taxon>Bacillati</taxon>
        <taxon>Bacillota</taxon>
        <taxon>Clostridia</taxon>
        <taxon>Peptostreptococcales</taxon>
        <taxon>Peptostreptococcaceae</taxon>
        <taxon>Romboutsia</taxon>
    </lineage>
</organism>
<sequence>MEEKLINKNIDIEKMVYDTAIKLLDYDKIVQSSKEDKYYLEVEGEKFNIYDELTLSDGLPSLCILYGELNEQYPEEEWDIKGHEYIKKIVPLLENRSDMNLSMFSGLSGIGLSTVCLSKSGKRYKNFISSVNSLIKNNLENTLKHLEDKSGLSDNDYDAISGISGVLNYCMLFKDDMKKEINKMLKYIVNLSKYKKNMEIEVPGWYIESNNLHTKKEKEIWANGFFNIGLSHGIPSLLINLCNAKQLGIEVDGQQEAIEKFSSFLFNYRLDEKNGYGWNYTVSFEDYKNNTRPQEYCRDAWCYGTPGVAYSLLIAGKTLNNNEYINYAIESMKIAAKRSKDAISPTFCHGYSGIAYISNRFYELTNINEFKSISLELCDKVISFYNEKNRFNFIDVEKKEDKICYYNSVGIIEGVVGIILTLLSIKNGRKTPWDTAFSLNDYKNRI</sequence>
<dbReference type="Proteomes" id="UP001301012">
    <property type="component" value="Unassembled WGS sequence"/>
</dbReference>
<gene>
    <name evidence="1" type="ORF">QOZ84_11780</name>
</gene>
<dbReference type="SUPFAM" id="SSF158745">
    <property type="entry name" value="LanC-like"/>
    <property type="match status" value="1"/>
</dbReference>
<accession>A0ABT7EE65</accession>
<dbReference type="InterPro" id="IPR020452">
    <property type="entry name" value="Subtilin_biosynthesis_SpaC"/>
</dbReference>
<protein>
    <submittedName>
        <fullName evidence="1">Lanthionine synthetase C family protein</fullName>
    </submittedName>
</protein>
<name>A0ABT7EE65_9FIRM</name>
<proteinExistence type="predicted"/>
<dbReference type="CDD" id="cd04793">
    <property type="entry name" value="LanC"/>
    <property type="match status" value="1"/>
</dbReference>
<evidence type="ECO:0000313" key="1">
    <source>
        <dbReference type="EMBL" id="MDK2564231.1"/>
    </source>
</evidence>
<reference evidence="1 2" key="1">
    <citation type="submission" date="2023-05" db="EMBL/GenBank/DDBJ databases">
        <title>Rombocin, a short stable natural nisin variant, displays selective antimicrobial activity against Listeria monocytogenes and employs dual mode of action to kill target bacterial strains.</title>
        <authorList>
            <person name="Wambui J."/>
            <person name="Stephan R."/>
            <person name="Kuipers O.P."/>
        </authorList>
    </citation>
    <scope>NUCLEOTIDE SEQUENCE [LARGE SCALE GENOMIC DNA]</scope>
    <source>
        <strain evidence="1 2">RC002</strain>
    </source>
</reference>
<evidence type="ECO:0000313" key="2">
    <source>
        <dbReference type="Proteomes" id="UP001301012"/>
    </source>
</evidence>
<dbReference type="PRINTS" id="PR01950">
    <property type="entry name" value="LANCSUPER"/>
</dbReference>